<evidence type="ECO:0000313" key="2">
    <source>
        <dbReference type="EMBL" id="WAH39407.1"/>
    </source>
</evidence>
<dbReference type="InterPro" id="IPR012440">
    <property type="entry name" value="DUF1641"/>
</dbReference>
<sequence>MAEPTINIKRSEPIKEQQQDKAAEEMREAFAAHGEAIRSFLVLIQDLHDSGLLEILHALLNSKEKVASIVLEQILKPSVLNTIKNAMSAVGMVSKLDPDQLNTLTEALVSGLERGKDNLESGKRVGLFDLAKALRDPSINRTLSLLLGLAQGMGQKL</sequence>
<protein>
    <submittedName>
        <fullName evidence="1">DUF1641 domain-containing protein</fullName>
    </submittedName>
</protein>
<gene>
    <name evidence="1" type="ORF">NZD86_18870</name>
    <name evidence="2" type="ORF">NZD86_23150</name>
</gene>
<evidence type="ECO:0000313" key="1">
    <source>
        <dbReference type="EMBL" id="WAH36272.1"/>
    </source>
</evidence>
<dbReference type="EMBL" id="CP104065">
    <property type="protein sequence ID" value="WAH39407.1"/>
    <property type="molecule type" value="Genomic_DNA"/>
</dbReference>
<keyword evidence="2" id="KW-0614">Plasmid</keyword>
<dbReference type="RefSeq" id="WP_268043594.1">
    <property type="nucleotide sequence ID" value="NZ_CP104064.1"/>
</dbReference>
<proteinExistence type="predicted"/>
<dbReference type="Proteomes" id="UP001164803">
    <property type="component" value="Chromosome"/>
</dbReference>
<name>A0ABY6Z0A5_9BACL</name>
<keyword evidence="3" id="KW-1185">Reference proteome</keyword>
<organism evidence="1 3">
    <name type="scientific">Alicyclobacillus dauci</name>
    <dbReference type="NCBI Taxonomy" id="1475485"/>
    <lineage>
        <taxon>Bacteria</taxon>
        <taxon>Bacillati</taxon>
        <taxon>Bacillota</taxon>
        <taxon>Bacilli</taxon>
        <taxon>Bacillales</taxon>
        <taxon>Alicyclobacillaceae</taxon>
        <taxon>Alicyclobacillus</taxon>
    </lineage>
</organism>
<dbReference type="PANTHER" id="PTHR38433:SF1">
    <property type="entry name" value="DUF1641 DOMAIN-CONTAINING PROTEIN"/>
    <property type="match status" value="1"/>
</dbReference>
<geneLocation type="plasmid" evidence="2 3">
    <name>unnamed1</name>
</geneLocation>
<accession>A0ABY6Z0A5</accession>
<dbReference type="PANTHER" id="PTHR38433">
    <property type="match status" value="1"/>
</dbReference>
<dbReference type="Pfam" id="PF07849">
    <property type="entry name" value="DUF1641"/>
    <property type="match status" value="1"/>
</dbReference>
<dbReference type="EMBL" id="CP104064">
    <property type="protein sequence ID" value="WAH36272.1"/>
    <property type="molecule type" value="Genomic_DNA"/>
</dbReference>
<evidence type="ECO:0000313" key="3">
    <source>
        <dbReference type="Proteomes" id="UP001164803"/>
    </source>
</evidence>
<reference evidence="1" key="1">
    <citation type="submission" date="2022-08" db="EMBL/GenBank/DDBJ databases">
        <title>Alicyclobacillus dauci DSM2870, complete genome.</title>
        <authorList>
            <person name="Wang Q."/>
            <person name="Cai R."/>
            <person name="Wang Z."/>
        </authorList>
    </citation>
    <scope>NUCLEOTIDE SEQUENCE</scope>
    <source>
        <strain evidence="1">DSM 28700</strain>
        <plasmid evidence="2">unnamed1</plasmid>
    </source>
</reference>
<dbReference type="Proteomes" id="UP001164803">
    <property type="component" value="Plasmid unnamed1"/>
</dbReference>